<proteinExistence type="predicted"/>
<comment type="caution">
    <text evidence="2">The sequence shown here is derived from an EMBL/GenBank/DDBJ whole genome shotgun (WGS) entry which is preliminary data.</text>
</comment>
<sequence length="297" mass="31741">MPDEKPARPRARKKAAPLGGNLLDNPAFAGADDVVGYSVFGQQAEPSPVPAQQDASTKAHAAEATESAAEAGPRTEQAGDRVAPEAPPANDVATPPAGEDEDSSHSPDNADVGKGETSAKSTPKEPAKKQNSRKKKQESTPEPTDAHRAVAHSWTESTLDLMLGTREWSSVPVRLTKGMAQELTKRMVSDSAATGKRMTQAVYVDAAFRRHLPKTIEEQVALAAAYVRSGRVGTTGKQSTYRVGPDIAELVQSMPMDMKSAGRGRTAVHVFSAAVQRLLDELEEDGPLIWPEEDEEQ</sequence>
<dbReference type="RefSeq" id="WP_345640367.1">
    <property type="nucleotide sequence ID" value="NZ_BAABEP010000002.1"/>
</dbReference>
<protein>
    <submittedName>
        <fullName evidence="2">Uncharacterized protein</fullName>
    </submittedName>
</protein>
<reference evidence="3" key="1">
    <citation type="journal article" date="2019" name="Int. J. Syst. Evol. Microbiol.">
        <title>The Global Catalogue of Microorganisms (GCM) 10K type strain sequencing project: providing services to taxonomists for standard genome sequencing and annotation.</title>
        <authorList>
            <consortium name="The Broad Institute Genomics Platform"/>
            <consortium name="The Broad Institute Genome Sequencing Center for Infectious Disease"/>
            <person name="Wu L."/>
            <person name="Ma J."/>
        </authorList>
    </citation>
    <scope>NUCLEOTIDE SEQUENCE [LARGE SCALE GENOMIC DNA]</scope>
    <source>
        <strain evidence="3">JCM 30846</strain>
    </source>
</reference>
<keyword evidence="3" id="KW-1185">Reference proteome</keyword>
<feature type="region of interest" description="Disordered" evidence="1">
    <location>
        <begin position="1"/>
        <end position="152"/>
    </location>
</feature>
<name>A0ABP7DYN7_9ACTN</name>
<evidence type="ECO:0000313" key="3">
    <source>
        <dbReference type="Proteomes" id="UP001499884"/>
    </source>
</evidence>
<dbReference type="EMBL" id="BAABEP010000002">
    <property type="protein sequence ID" value="GAA3709811.1"/>
    <property type="molecule type" value="Genomic_DNA"/>
</dbReference>
<organism evidence="2 3">
    <name type="scientific">Streptomyces tremellae</name>
    <dbReference type="NCBI Taxonomy" id="1124239"/>
    <lineage>
        <taxon>Bacteria</taxon>
        <taxon>Bacillati</taxon>
        <taxon>Actinomycetota</taxon>
        <taxon>Actinomycetes</taxon>
        <taxon>Kitasatosporales</taxon>
        <taxon>Streptomycetaceae</taxon>
        <taxon>Streptomyces</taxon>
    </lineage>
</organism>
<feature type="compositionally biased region" description="Low complexity" evidence="1">
    <location>
        <begin position="55"/>
        <end position="71"/>
    </location>
</feature>
<evidence type="ECO:0000313" key="2">
    <source>
        <dbReference type="EMBL" id="GAA3709811.1"/>
    </source>
</evidence>
<evidence type="ECO:0000256" key="1">
    <source>
        <dbReference type="SAM" id="MobiDB-lite"/>
    </source>
</evidence>
<accession>A0ABP7DYN7</accession>
<gene>
    <name evidence="2" type="ORF">GCM10023082_04680</name>
</gene>
<dbReference type="Proteomes" id="UP001499884">
    <property type="component" value="Unassembled WGS sequence"/>
</dbReference>